<dbReference type="AlphaFoldDB" id="A0A6I3KMI5"/>
<proteinExistence type="predicted"/>
<dbReference type="EMBL" id="WMBQ01000001">
    <property type="protein sequence ID" value="MTD93921.1"/>
    <property type="molecule type" value="Genomic_DNA"/>
</dbReference>
<reference evidence="1 2" key="1">
    <citation type="submission" date="2019-11" db="EMBL/GenBank/DDBJ databases">
        <title>Identification of a novel strain.</title>
        <authorList>
            <person name="Xu Q."/>
            <person name="Wang G."/>
        </authorList>
    </citation>
    <scope>NUCLEOTIDE SEQUENCE [LARGE SCALE GENOMIC DNA]</scope>
    <source>
        <strain evidence="2">xq</strain>
    </source>
</reference>
<evidence type="ECO:0000313" key="2">
    <source>
        <dbReference type="Proteomes" id="UP000440694"/>
    </source>
</evidence>
<protein>
    <recommendedName>
        <fullName evidence="3">Trypsin-like peptidase domain-containing protein</fullName>
    </recommendedName>
</protein>
<dbReference type="SUPFAM" id="SSF50494">
    <property type="entry name" value="Trypsin-like serine proteases"/>
    <property type="match status" value="1"/>
</dbReference>
<evidence type="ECO:0000313" key="1">
    <source>
        <dbReference type="EMBL" id="MTD93921.1"/>
    </source>
</evidence>
<evidence type="ECO:0008006" key="3">
    <source>
        <dbReference type="Google" id="ProtNLM"/>
    </source>
</evidence>
<name>A0A6I3KMI5_9HYPH</name>
<keyword evidence="2" id="KW-1185">Reference proteome</keyword>
<comment type="caution">
    <text evidence="1">The sequence shown here is derived from an EMBL/GenBank/DDBJ whole genome shotgun (WGS) entry which is preliminary data.</text>
</comment>
<accession>A0A6I3KMI5</accession>
<sequence>MQQLDEATAIKLLDELSRQLALYSVGFLAFFKAPDGLDGKPMGTGTLVSINGAKGILTAAHVVDAVSQEEVGIVRIGLGPHHLQRFKLDLKLATPHVRSTDHQKPETPEDRAPDIGFLQLPLPDAATLAASHSFYNLDIARPDALMAHELPDSGIGEAAFGVVAQWTEDLSPPGTDTRRKGVNALICQGATSNWRDIEGYDIGDFTLDQSRRGAALTDYGGMSGGPIWRFSPNSLNTEFEKALAGVIYWQADKDTSQHRITYHGPQSIQKLADFVRARV</sequence>
<dbReference type="InterPro" id="IPR009003">
    <property type="entry name" value="Peptidase_S1_PA"/>
</dbReference>
<dbReference type="RefSeq" id="WP_154738415.1">
    <property type="nucleotide sequence ID" value="NZ_WMBQ01000001.1"/>
</dbReference>
<dbReference type="Proteomes" id="UP000440694">
    <property type="component" value="Unassembled WGS sequence"/>
</dbReference>
<organism evidence="1 2">
    <name type="scientific">Hyphomicrobium album</name>
    <dbReference type="NCBI Taxonomy" id="2665159"/>
    <lineage>
        <taxon>Bacteria</taxon>
        <taxon>Pseudomonadati</taxon>
        <taxon>Pseudomonadota</taxon>
        <taxon>Alphaproteobacteria</taxon>
        <taxon>Hyphomicrobiales</taxon>
        <taxon>Hyphomicrobiaceae</taxon>
        <taxon>Hyphomicrobium</taxon>
    </lineage>
</organism>
<gene>
    <name evidence="1" type="ORF">GIW81_06175</name>
</gene>